<comment type="subcellular location">
    <subcellularLocation>
        <location evidence="1">Secreted</location>
    </subcellularLocation>
</comment>
<evidence type="ECO:0000256" key="7">
    <source>
        <dbReference type="ARBA" id="ARBA00023180"/>
    </source>
</evidence>
<evidence type="ECO:0000259" key="10">
    <source>
        <dbReference type="PROSITE" id="PS51362"/>
    </source>
</evidence>
<dbReference type="PANTHER" id="PTHR11848:SF22">
    <property type="entry name" value="BONE MORPHOGENETIC PROTEIN 15"/>
    <property type="match status" value="1"/>
</dbReference>
<dbReference type="PRINTS" id="PR00669">
    <property type="entry name" value="INHIBINA"/>
</dbReference>
<sequence length="412" mass="46325">MANLDALCLCGALFLLTVLFPLEYGVGVGQVEAASVGAVSGAPSLPLIQVLLGKGPPKARPQGRNRRLVRGQPLRYMLNLYRSVADRHGRPRRNRKLATNTVRLVKPFAKARQPGAGPWLVWNLDYHLEIQPQVEHLVRATLVYSQTLSLAQGQFLCTAELLSGKDAVPRTTLSLTSPRVGKRNATIFSAKDSWVEMDLSMYLQPWVWTAQNSHVLHVRHACAYVGQPWGSILDPSWEEAVSLNDPFLLLYLNDTLNGLWTRLGGLGSGEVPFEEKHLRRPVRSRQARQAGSLALDLPSYLRTNSIKKRECSLHPFRVSFQQLGWDHWIIAPHSYQPQYCKGNCPRILHFGYHSPNHAIIQNFINELVDKSVPPPSCVPYEYSPISILMMEQNGTILYKVYEDMIAKSCTCR</sequence>
<dbReference type="PANTHER" id="PTHR11848">
    <property type="entry name" value="TGF-BETA FAMILY"/>
    <property type="match status" value="1"/>
</dbReference>
<name>A0A223FLQ2_9SAUR</name>
<keyword evidence="4 9" id="KW-0732">Signal</keyword>
<evidence type="ECO:0000256" key="9">
    <source>
        <dbReference type="SAM" id="SignalP"/>
    </source>
</evidence>
<evidence type="ECO:0000256" key="8">
    <source>
        <dbReference type="RuleBase" id="RU000354"/>
    </source>
</evidence>
<evidence type="ECO:0000256" key="3">
    <source>
        <dbReference type="ARBA" id="ARBA00022525"/>
    </source>
</evidence>
<dbReference type="FunFam" id="2.10.90.10:FF:000012">
    <property type="entry name" value="Growth/differentiation factor 9 (Predicted)"/>
    <property type="match status" value="1"/>
</dbReference>
<dbReference type="EMBL" id="KX555540">
    <property type="protein sequence ID" value="AST08412.1"/>
    <property type="molecule type" value="mRNA"/>
</dbReference>
<accession>A0A223FLQ2</accession>
<keyword evidence="5 8" id="KW-0339">Growth factor</keyword>
<feature type="signal peptide" evidence="9">
    <location>
        <begin position="1"/>
        <end position="25"/>
    </location>
</feature>
<proteinExistence type="evidence at transcript level"/>
<dbReference type="InterPro" id="IPR017948">
    <property type="entry name" value="TGFb_CS"/>
</dbReference>
<feature type="domain" description="TGF-beta family profile" evidence="10">
    <location>
        <begin position="285"/>
        <end position="412"/>
    </location>
</feature>
<dbReference type="InterPro" id="IPR001839">
    <property type="entry name" value="TGF-b_C"/>
</dbReference>
<evidence type="ECO:0000256" key="1">
    <source>
        <dbReference type="ARBA" id="ARBA00004613"/>
    </source>
</evidence>
<dbReference type="InterPro" id="IPR015615">
    <property type="entry name" value="TGF-beta-rel"/>
</dbReference>
<dbReference type="CDD" id="cd19402">
    <property type="entry name" value="TGF_beta_GDF9B"/>
    <property type="match status" value="1"/>
</dbReference>
<feature type="chain" id="PRO_5012307623" evidence="9">
    <location>
        <begin position="26"/>
        <end position="412"/>
    </location>
</feature>
<dbReference type="Gene3D" id="2.10.90.10">
    <property type="entry name" value="Cystine-knot cytokines"/>
    <property type="match status" value="1"/>
</dbReference>
<dbReference type="GO" id="GO:0005125">
    <property type="term" value="F:cytokine activity"/>
    <property type="evidence" value="ECO:0007669"/>
    <property type="project" value="TreeGrafter"/>
</dbReference>
<dbReference type="InterPro" id="IPR029034">
    <property type="entry name" value="Cystine-knot_cytokine"/>
</dbReference>
<dbReference type="SMART" id="SM00204">
    <property type="entry name" value="TGFB"/>
    <property type="match status" value="1"/>
</dbReference>
<dbReference type="SUPFAM" id="SSF57501">
    <property type="entry name" value="Cystine-knot cytokines"/>
    <property type="match status" value="1"/>
</dbReference>
<dbReference type="AlphaFoldDB" id="A0A223FLQ2"/>
<reference evidence="11" key="1">
    <citation type="submission" date="2016-07" db="EMBL/GenBank/DDBJ databases">
        <title>Repertoire of bone morphogenetic proteins (BMPs) and growth/differentiation factors (GDFs) in the wall lizard ovary: molecular characterization, evolutionary analysis, differential expression and gonadotropic regulation of bmp15 and gdf9.</title>
        <authorList>
            <person name="Tripathy M."/>
            <person name="Rai U."/>
        </authorList>
    </citation>
    <scope>NUCLEOTIDE SEQUENCE</scope>
</reference>
<dbReference type="PROSITE" id="PS51362">
    <property type="entry name" value="TGF_BETA_2"/>
    <property type="match status" value="1"/>
</dbReference>
<evidence type="ECO:0000256" key="5">
    <source>
        <dbReference type="ARBA" id="ARBA00023030"/>
    </source>
</evidence>
<protein>
    <submittedName>
        <fullName evidence="11">Bone morphogenetic protein 15</fullName>
    </submittedName>
</protein>
<dbReference type="Pfam" id="PF00019">
    <property type="entry name" value="TGF_beta"/>
    <property type="match status" value="1"/>
</dbReference>
<evidence type="ECO:0000313" key="11">
    <source>
        <dbReference type="EMBL" id="AST08412.1"/>
    </source>
</evidence>
<evidence type="ECO:0000256" key="4">
    <source>
        <dbReference type="ARBA" id="ARBA00022729"/>
    </source>
</evidence>
<dbReference type="GO" id="GO:0008083">
    <property type="term" value="F:growth factor activity"/>
    <property type="evidence" value="ECO:0007669"/>
    <property type="project" value="UniProtKB-KW"/>
</dbReference>
<evidence type="ECO:0000256" key="6">
    <source>
        <dbReference type="ARBA" id="ARBA00023157"/>
    </source>
</evidence>
<keyword evidence="6" id="KW-1015">Disulfide bond</keyword>
<dbReference type="GO" id="GO:0005615">
    <property type="term" value="C:extracellular space"/>
    <property type="evidence" value="ECO:0007669"/>
    <property type="project" value="TreeGrafter"/>
</dbReference>
<keyword evidence="7" id="KW-0325">Glycoprotein</keyword>
<dbReference type="PROSITE" id="PS00250">
    <property type="entry name" value="TGF_BETA_1"/>
    <property type="match status" value="1"/>
</dbReference>
<comment type="similarity">
    <text evidence="2 8">Belongs to the TGF-beta family.</text>
</comment>
<organism evidence="11">
    <name type="scientific">Hemidactylus flaviviridis</name>
    <dbReference type="NCBI Taxonomy" id="260202"/>
    <lineage>
        <taxon>Eukaryota</taxon>
        <taxon>Metazoa</taxon>
        <taxon>Chordata</taxon>
        <taxon>Craniata</taxon>
        <taxon>Vertebrata</taxon>
        <taxon>Euteleostomi</taxon>
        <taxon>Lepidosauria</taxon>
        <taxon>Squamata</taxon>
        <taxon>Bifurcata</taxon>
        <taxon>Gekkota</taxon>
        <taxon>Gekkonidae</taxon>
        <taxon>Gekkoninae</taxon>
        <taxon>Hemidactylus</taxon>
    </lineage>
</organism>
<evidence type="ECO:0000256" key="2">
    <source>
        <dbReference type="ARBA" id="ARBA00006656"/>
    </source>
</evidence>
<keyword evidence="3" id="KW-0964">Secreted</keyword>